<dbReference type="GeneID" id="136088377"/>
<keyword evidence="1" id="KW-0479">Metal-binding</keyword>
<dbReference type="RefSeq" id="XP_065668154.1">
    <property type="nucleotide sequence ID" value="XM_065812082.1"/>
</dbReference>
<evidence type="ECO:0000313" key="3">
    <source>
        <dbReference type="Proteomes" id="UP001652625"/>
    </source>
</evidence>
<sequence length="240" mass="27119">MTIATDFWIDTGTKGLLVGLSTTCIQLIKFTLTVFSSLSQCLYKFPADNWIDNPNEWPQLTYHHLYHYLIKTPCVYSLEAMENFKSLDAWKFFISGWVQRTVHFKLESGVYTMRADVRPSYRTTDECNKPWVALKSDGTVLAGHCNCMAGLGETCSHVGAVLYKIEAAVRIGLTSPTPTELTCVWNQTFVRNITGCPVAKIIIYSDAAKQKFNKVLLPTVNSNIPTYNSKMNFFKEIESV</sequence>
<keyword evidence="1" id="KW-0862">Zinc</keyword>
<reference evidence="4" key="1">
    <citation type="submission" date="2025-08" db="UniProtKB">
        <authorList>
            <consortium name="RefSeq"/>
        </authorList>
    </citation>
    <scope>IDENTIFICATION</scope>
</reference>
<dbReference type="InterPro" id="IPR007527">
    <property type="entry name" value="Znf_SWIM"/>
</dbReference>
<protein>
    <submittedName>
        <fullName evidence="4">Uncharacterized protein LOC136088377</fullName>
    </submittedName>
</protein>
<dbReference type="Proteomes" id="UP001652625">
    <property type="component" value="Chromosome 12"/>
</dbReference>
<accession>A0ABM4D1P3</accession>
<keyword evidence="1" id="KW-0863">Zinc-finger</keyword>
<evidence type="ECO:0000313" key="4">
    <source>
        <dbReference type="RefSeq" id="XP_065668154.1"/>
    </source>
</evidence>
<feature type="domain" description="SWIM-type" evidence="2">
    <location>
        <begin position="130"/>
        <end position="166"/>
    </location>
</feature>
<proteinExistence type="predicted"/>
<gene>
    <name evidence="4" type="primary">LOC136088377</name>
</gene>
<dbReference type="PROSITE" id="PS50966">
    <property type="entry name" value="ZF_SWIM"/>
    <property type="match status" value="1"/>
</dbReference>
<dbReference type="PANTHER" id="PTHR47526">
    <property type="entry name" value="ATP-DEPENDENT DNA HELICASE"/>
    <property type="match status" value="1"/>
</dbReference>
<keyword evidence="3" id="KW-1185">Reference proteome</keyword>
<organism evidence="3 4">
    <name type="scientific">Hydra vulgaris</name>
    <name type="common">Hydra</name>
    <name type="synonym">Hydra attenuata</name>
    <dbReference type="NCBI Taxonomy" id="6087"/>
    <lineage>
        <taxon>Eukaryota</taxon>
        <taxon>Metazoa</taxon>
        <taxon>Cnidaria</taxon>
        <taxon>Hydrozoa</taxon>
        <taxon>Hydroidolina</taxon>
        <taxon>Anthoathecata</taxon>
        <taxon>Aplanulata</taxon>
        <taxon>Hydridae</taxon>
        <taxon>Hydra</taxon>
    </lineage>
</organism>
<name>A0ABM4D1P3_HYDVU</name>
<evidence type="ECO:0000256" key="1">
    <source>
        <dbReference type="PROSITE-ProRule" id="PRU00325"/>
    </source>
</evidence>
<dbReference type="PANTHER" id="PTHR47526:SF3">
    <property type="entry name" value="PHD-TYPE DOMAIN-CONTAINING PROTEIN"/>
    <property type="match status" value="1"/>
</dbReference>
<evidence type="ECO:0000259" key="2">
    <source>
        <dbReference type="PROSITE" id="PS50966"/>
    </source>
</evidence>